<comment type="caution">
    <text evidence="1">The sequence shown here is derived from an EMBL/GenBank/DDBJ whole genome shotgun (WGS) entry which is preliminary data.</text>
</comment>
<reference evidence="1" key="1">
    <citation type="submission" date="2022-10" db="EMBL/GenBank/DDBJ databases">
        <authorList>
            <person name="Chen Y."/>
            <person name="Dougan E. K."/>
            <person name="Chan C."/>
            <person name="Rhodes N."/>
            <person name="Thang M."/>
        </authorList>
    </citation>
    <scope>NUCLEOTIDE SEQUENCE</scope>
</reference>
<dbReference type="OrthoDB" id="419805at2759"/>
<dbReference type="Proteomes" id="UP001152797">
    <property type="component" value="Unassembled WGS sequence"/>
</dbReference>
<proteinExistence type="predicted"/>
<sequence length="598" mass="66769">MAAEQVRRAFQDETVKTELFRLLEAEPFAEGLLLEHYPELLREWRAISDAMQVPWQYVMVCELSLASFCSPTAVLFPWNTLRVYPVLWWFLLHPGAFNTSGVIRLYSEVWHLLEQDINGARAQLRDQWQGQGNQRNPFAGSVSATSGSGSLEGEGKLMALPQNLSRSCGFLPEGKRLLQWLKNEGAINESIVVELFERSRWKRSTVNAERTFVVSFPFFLASGALHIEDVLELYVSGDPLGIRGRLGLFYARATFKRAREVEAAAAAISAERYGLEKRLRERFARAWRTHDPLHAAPAHLFEDHAGYQWRVYTLAPEALRDFEARFDYHTQQQEAAHLQRLAESHFHSKAKTKHLRHALALHLCEESRLGHAVNEWNTVVPLPAMLVGRALSDYMDKCDRTVADFVADVLQRGDAAPKPSVGGGGRATVRQQLLAVLATNQGHLEQLQPPRIHPVLEIIRAVLRARHPWIESGNILKVASCKNALRTFGSPEQLQLYCLAAKALYFAGFGFAGMGTNSHGTPVIWFRKRPLEVGSGSYAISVNILTALGLGVGEYVGANLDAERPSTAPAADMPPQPEDMAAFLAKLQGLIQRQNAAE</sequence>
<reference evidence="2 3" key="2">
    <citation type="submission" date="2024-05" db="EMBL/GenBank/DDBJ databases">
        <authorList>
            <person name="Chen Y."/>
            <person name="Shah S."/>
            <person name="Dougan E. K."/>
            <person name="Thang M."/>
            <person name="Chan C."/>
        </authorList>
    </citation>
    <scope>NUCLEOTIDE SEQUENCE [LARGE SCALE GENOMIC DNA]</scope>
</reference>
<organism evidence="1">
    <name type="scientific">Cladocopium goreaui</name>
    <dbReference type="NCBI Taxonomy" id="2562237"/>
    <lineage>
        <taxon>Eukaryota</taxon>
        <taxon>Sar</taxon>
        <taxon>Alveolata</taxon>
        <taxon>Dinophyceae</taxon>
        <taxon>Suessiales</taxon>
        <taxon>Symbiodiniaceae</taxon>
        <taxon>Cladocopium</taxon>
    </lineage>
</organism>
<gene>
    <name evidence="1" type="ORF">C1SCF055_LOCUS41544</name>
</gene>
<evidence type="ECO:0000313" key="3">
    <source>
        <dbReference type="Proteomes" id="UP001152797"/>
    </source>
</evidence>
<evidence type="ECO:0000313" key="2">
    <source>
        <dbReference type="EMBL" id="CAL4804159.1"/>
    </source>
</evidence>
<name>A0A9P1DWS4_9DINO</name>
<dbReference type="AlphaFoldDB" id="A0A9P1DWS4"/>
<evidence type="ECO:0000313" key="1">
    <source>
        <dbReference type="EMBL" id="CAI4016847.1"/>
    </source>
</evidence>
<dbReference type="EMBL" id="CAMXCT020006606">
    <property type="protein sequence ID" value="CAL1170222.1"/>
    <property type="molecule type" value="Genomic_DNA"/>
</dbReference>
<protein>
    <submittedName>
        <fullName evidence="1">Uncharacterized protein</fullName>
    </submittedName>
</protein>
<dbReference type="EMBL" id="CAMXCT010006606">
    <property type="protein sequence ID" value="CAI4016847.1"/>
    <property type="molecule type" value="Genomic_DNA"/>
</dbReference>
<accession>A0A9P1DWS4</accession>
<keyword evidence="3" id="KW-1185">Reference proteome</keyword>
<dbReference type="EMBL" id="CAMXCT030006606">
    <property type="protein sequence ID" value="CAL4804159.1"/>
    <property type="molecule type" value="Genomic_DNA"/>
</dbReference>